<protein>
    <submittedName>
        <fullName evidence="2">Uncharacterized protein</fullName>
    </submittedName>
</protein>
<accession>A0A6C0ER57</accession>
<organism evidence="2">
    <name type="scientific">viral metagenome</name>
    <dbReference type="NCBI Taxonomy" id="1070528"/>
    <lineage>
        <taxon>unclassified sequences</taxon>
        <taxon>metagenomes</taxon>
        <taxon>organismal metagenomes</taxon>
    </lineage>
</organism>
<dbReference type="AlphaFoldDB" id="A0A6C0ER57"/>
<name>A0A6C0ER57_9ZZZZ</name>
<proteinExistence type="predicted"/>
<dbReference type="EMBL" id="MN738882">
    <property type="protein sequence ID" value="QHT29775.1"/>
    <property type="molecule type" value="Genomic_DNA"/>
</dbReference>
<feature type="region of interest" description="Disordered" evidence="1">
    <location>
        <begin position="56"/>
        <end position="83"/>
    </location>
</feature>
<evidence type="ECO:0000256" key="1">
    <source>
        <dbReference type="SAM" id="MobiDB-lite"/>
    </source>
</evidence>
<reference evidence="2" key="1">
    <citation type="journal article" date="2020" name="Nature">
        <title>Giant virus diversity and host interactions through global metagenomics.</title>
        <authorList>
            <person name="Schulz F."/>
            <person name="Roux S."/>
            <person name="Paez-Espino D."/>
            <person name="Jungbluth S."/>
            <person name="Walsh D.A."/>
            <person name="Denef V.J."/>
            <person name="McMahon K.D."/>
            <person name="Konstantinidis K.T."/>
            <person name="Eloe-Fadrosh E.A."/>
            <person name="Kyrpides N.C."/>
            <person name="Woyke T."/>
        </authorList>
    </citation>
    <scope>NUCLEOTIDE SEQUENCE</scope>
    <source>
        <strain evidence="2">GVMAG-M-3300009068-24</strain>
    </source>
</reference>
<sequence length="96" mass="11039">MNLLVQLLVYVGIVLLAHHFYRYVQSAFTTPKRVNRHQLHEKKYQEILDELQQLKQVGPGPVPRSEDPEQGPAPGLEPGLDPEQKHYLKQALLEAF</sequence>
<evidence type="ECO:0000313" key="2">
    <source>
        <dbReference type="EMBL" id="QHT29775.1"/>
    </source>
</evidence>